<dbReference type="AlphaFoldDB" id="A0A1B6VJC6"/>
<evidence type="ECO:0000256" key="2">
    <source>
        <dbReference type="SAM" id="SignalP"/>
    </source>
</evidence>
<protein>
    <recommendedName>
        <fullName evidence="5">Secreted protein</fullName>
    </recommendedName>
</protein>
<evidence type="ECO:0000256" key="1">
    <source>
        <dbReference type="SAM" id="MobiDB-lite"/>
    </source>
</evidence>
<feature type="chain" id="PRO_5008590076" description="Secreted protein" evidence="2">
    <location>
        <begin position="50"/>
        <end position="162"/>
    </location>
</feature>
<dbReference type="PATRIC" id="fig|38307.3.peg.1978"/>
<proteinExistence type="predicted"/>
<evidence type="ECO:0000313" key="3">
    <source>
        <dbReference type="EMBL" id="OAJ67321.1"/>
    </source>
</evidence>
<feature type="region of interest" description="Disordered" evidence="1">
    <location>
        <begin position="143"/>
        <end position="162"/>
    </location>
</feature>
<organism evidence="3 4">
    <name type="scientific">Gluconobacter cerinus</name>
    <dbReference type="NCBI Taxonomy" id="38307"/>
    <lineage>
        <taxon>Bacteria</taxon>
        <taxon>Pseudomonadati</taxon>
        <taxon>Pseudomonadota</taxon>
        <taxon>Alphaproteobacteria</taxon>
        <taxon>Acetobacterales</taxon>
        <taxon>Acetobacteraceae</taxon>
        <taxon>Gluconobacter</taxon>
    </lineage>
</organism>
<sequence length="162" mass="17510">MRSATVCDYHAVRLVRRLFSPNHAVMIKRRFVATLLLAVPLAFPALAHAEDGGAKTNDDDPSINALGIGVNQVLKVLQTHPDSATDACINALKEMHAAQDQLSKEEGHENNQDVEVARDVTSSTMEDVTTICGADARTLCRESAESNPKLDAACHALPHEDD</sequence>
<evidence type="ECO:0000313" key="4">
    <source>
        <dbReference type="Proteomes" id="UP000077786"/>
    </source>
</evidence>
<dbReference type="EMBL" id="LUTU01000008">
    <property type="protein sequence ID" value="OAJ67321.1"/>
    <property type="molecule type" value="Genomic_DNA"/>
</dbReference>
<keyword evidence="2" id="KW-0732">Signal</keyword>
<comment type="caution">
    <text evidence="3">The sequence shown here is derived from an EMBL/GenBank/DDBJ whole genome shotgun (WGS) entry which is preliminary data.</text>
</comment>
<dbReference type="Proteomes" id="UP000077786">
    <property type="component" value="Unassembled WGS sequence"/>
</dbReference>
<evidence type="ECO:0008006" key="5">
    <source>
        <dbReference type="Google" id="ProtNLM"/>
    </source>
</evidence>
<name>A0A1B6VJC6_9PROT</name>
<dbReference type="RefSeq" id="WP_232309171.1">
    <property type="nucleotide sequence ID" value="NZ_LUTU01000008.1"/>
</dbReference>
<feature type="signal peptide" evidence="2">
    <location>
        <begin position="1"/>
        <end position="49"/>
    </location>
</feature>
<reference evidence="3 4" key="1">
    <citation type="submission" date="2016-03" db="EMBL/GenBank/DDBJ databases">
        <title>Draft genome sequence of Gluconobacter cerinus strain CECT 9110.</title>
        <authorList>
            <person name="Sainz F."/>
            <person name="Mas A."/>
            <person name="Torija M.J."/>
        </authorList>
    </citation>
    <scope>NUCLEOTIDE SEQUENCE [LARGE SCALE GENOMIC DNA]</scope>
    <source>
        <strain evidence="3 4">CECT 9110</strain>
    </source>
</reference>
<gene>
    <name evidence="3" type="ORF">A0123_01920</name>
</gene>
<accession>A0A1B6VJC6</accession>